<sequence length="94" mass="10684">MYHERFISQLHIQNDLNCQHGECLSPLVIGIRTALDCVSINNASNVVRGSVRLLNQSTTQGRHEIRDRSRHIVARFRFTRPSGVTADVVMNINE</sequence>
<organism evidence="1 2">
    <name type="scientific">Angiostrongylus cantonensis</name>
    <name type="common">Rat lungworm</name>
    <dbReference type="NCBI Taxonomy" id="6313"/>
    <lineage>
        <taxon>Eukaryota</taxon>
        <taxon>Metazoa</taxon>
        <taxon>Ecdysozoa</taxon>
        <taxon>Nematoda</taxon>
        <taxon>Chromadorea</taxon>
        <taxon>Rhabditida</taxon>
        <taxon>Rhabditina</taxon>
        <taxon>Rhabditomorpha</taxon>
        <taxon>Strongyloidea</taxon>
        <taxon>Metastrongylidae</taxon>
        <taxon>Angiostrongylus</taxon>
    </lineage>
</organism>
<name>A0A0K0CZ80_ANGCA</name>
<dbReference type="Proteomes" id="UP000035642">
    <property type="component" value="Unassembled WGS sequence"/>
</dbReference>
<evidence type="ECO:0000313" key="2">
    <source>
        <dbReference type="WBParaSite" id="ACAC_0000301301-mRNA-1"/>
    </source>
</evidence>
<reference evidence="1" key="1">
    <citation type="submission" date="2012-09" db="EMBL/GenBank/DDBJ databases">
        <authorList>
            <person name="Martin A.A."/>
        </authorList>
    </citation>
    <scope>NUCLEOTIDE SEQUENCE</scope>
</reference>
<reference evidence="2" key="2">
    <citation type="submission" date="2017-02" db="UniProtKB">
        <authorList>
            <consortium name="WormBaseParasite"/>
        </authorList>
    </citation>
    <scope>IDENTIFICATION</scope>
</reference>
<evidence type="ECO:0000313" key="1">
    <source>
        <dbReference type="Proteomes" id="UP000035642"/>
    </source>
</evidence>
<dbReference type="WBParaSite" id="ACAC_0000301301-mRNA-1">
    <property type="protein sequence ID" value="ACAC_0000301301-mRNA-1"/>
    <property type="gene ID" value="ACAC_0000301301"/>
</dbReference>
<protein>
    <submittedName>
        <fullName evidence="2">Uncharacterized protein</fullName>
    </submittedName>
</protein>
<proteinExistence type="predicted"/>
<accession>A0A0K0CZ80</accession>
<dbReference type="AlphaFoldDB" id="A0A0K0CZ80"/>
<keyword evidence="1" id="KW-1185">Reference proteome</keyword>